<reference evidence="4 6" key="2">
    <citation type="submission" date="2023-07" db="EMBL/GenBank/DDBJ databases">
        <title>Genomic Encyclopedia of Type Strains, Phase IV (KMG-IV): sequencing the most valuable type-strain genomes for metagenomic binning, comparative biology and taxonomic classification.</title>
        <authorList>
            <person name="Goeker M."/>
        </authorList>
    </citation>
    <scope>NUCLEOTIDE SEQUENCE [LARGE SCALE GENOMIC DNA]</scope>
    <source>
        <strain evidence="4 6">DSM 338</strain>
    </source>
</reference>
<feature type="transmembrane region" description="Helical" evidence="2">
    <location>
        <begin position="41"/>
        <end position="63"/>
    </location>
</feature>
<dbReference type="GeneID" id="95762820"/>
<dbReference type="RefSeq" id="WP_281807384.1">
    <property type="nucleotide sequence ID" value="NZ_BSDO01000002.1"/>
</dbReference>
<dbReference type="Proteomes" id="UP001144397">
    <property type="component" value="Unassembled WGS sequence"/>
</dbReference>
<evidence type="ECO:0000313" key="5">
    <source>
        <dbReference type="Proteomes" id="UP001144397"/>
    </source>
</evidence>
<evidence type="ECO:0000256" key="1">
    <source>
        <dbReference type="SAM" id="MobiDB-lite"/>
    </source>
</evidence>
<keyword evidence="2" id="KW-1133">Transmembrane helix</keyword>
<keyword evidence="2" id="KW-0812">Transmembrane</keyword>
<gene>
    <name evidence="4" type="ORF">GGQ86_000299</name>
    <name evidence="3" type="ORF">XFLAVUS301_20290</name>
</gene>
<accession>A0A9W6CMH1</accession>
<dbReference type="EMBL" id="BSDO01000002">
    <property type="protein sequence ID" value="GLI22355.1"/>
    <property type="molecule type" value="Genomic_DNA"/>
</dbReference>
<evidence type="ECO:0000256" key="2">
    <source>
        <dbReference type="SAM" id="Phobius"/>
    </source>
</evidence>
<evidence type="ECO:0000313" key="6">
    <source>
        <dbReference type="Proteomes" id="UP001245370"/>
    </source>
</evidence>
<keyword evidence="6" id="KW-1185">Reference proteome</keyword>
<protein>
    <submittedName>
        <fullName evidence="3">Uncharacterized protein</fullName>
    </submittedName>
</protein>
<proteinExistence type="predicted"/>
<feature type="region of interest" description="Disordered" evidence="1">
    <location>
        <begin position="1"/>
        <end position="32"/>
    </location>
</feature>
<dbReference type="AlphaFoldDB" id="A0A9W6CMH1"/>
<organism evidence="3 5">
    <name type="scientific">Xanthobacter flavus</name>
    <dbReference type="NCBI Taxonomy" id="281"/>
    <lineage>
        <taxon>Bacteria</taxon>
        <taxon>Pseudomonadati</taxon>
        <taxon>Pseudomonadota</taxon>
        <taxon>Alphaproteobacteria</taxon>
        <taxon>Hyphomicrobiales</taxon>
        <taxon>Xanthobacteraceae</taxon>
        <taxon>Xanthobacter</taxon>
    </lineage>
</organism>
<dbReference type="EMBL" id="JAVDPY010000001">
    <property type="protein sequence ID" value="MDR6331852.1"/>
    <property type="molecule type" value="Genomic_DNA"/>
</dbReference>
<sequence>MQDPKETREDVDFHRTDGRTMDGAPVKTASKARQGVTSGRMLMVLSVGLALVVIGFAASYMGAV</sequence>
<evidence type="ECO:0000313" key="3">
    <source>
        <dbReference type="EMBL" id="GLI22355.1"/>
    </source>
</evidence>
<dbReference type="Proteomes" id="UP001245370">
    <property type="component" value="Unassembled WGS sequence"/>
</dbReference>
<feature type="compositionally biased region" description="Basic and acidic residues" evidence="1">
    <location>
        <begin position="1"/>
        <end position="20"/>
    </location>
</feature>
<evidence type="ECO:0000313" key="4">
    <source>
        <dbReference type="EMBL" id="MDR6331852.1"/>
    </source>
</evidence>
<comment type="caution">
    <text evidence="3">The sequence shown here is derived from an EMBL/GenBank/DDBJ whole genome shotgun (WGS) entry which is preliminary data.</text>
</comment>
<name>A0A9W6CMH1_XANFL</name>
<reference evidence="3" key="1">
    <citation type="submission" date="2022-12" db="EMBL/GenBank/DDBJ databases">
        <title>Reference genome sequencing for broad-spectrum identification of bacterial and archaeal isolates by mass spectrometry.</title>
        <authorList>
            <person name="Sekiguchi Y."/>
            <person name="Tourlousse D.M."/>
        </authorList>
    </citation>
    <scope>NUCLEOTIDE SEQUENCE</scope>
    <source>
        <strain evidence="3">301</strain>
    </source>
</reference>
<keyword evidence="2" id="KW-0472">Membrane</keyword>